<dbReference type="PRINTS" id="PR00959">
    <property type="entry name" value="MEVGALKINASE"/>
</dbReference>
<evidence type="ECO:0000256" key="6">
    <source>
        <dbReference type="ARBA" id="ARBA00022777"/>
    </source>
</evidence>
<keyword evidence="2" id="KW-0963">Cytoplasm</keyword>
<reference evidence="13" key="1">
    <citation type="submission" date="2020-05" db="EMBL/GenBank/DDBJ databases">
        <authorList>
            <person name="Chiriac C."/>
            <person name="Salcher M."/>
            <person name="Ghai R."/>
            <person name="Kavagutti S V."/>
        </authorList>
    </citation>
    <scope>NUCLEOTIDE SEQUENCE</scope>
</reference>
<feature type="domain" description="GHMP kinase C-terminal" evidence="11">
    <location>
        <begin position="274"/>
        <end position="353"/>
    </location>
</feature>
<dbReference type="GO" id="GO:0046872">
    <property type="term" value="F:metal ion binding"/>
    <property type="evidence" value="ECO:0007669"/>
    <property type="project" value="UniProtKB-KW"/>
</dbReference>
<evidence type="ECO:0000256" key="2">
    <source>
        <dbReference type="ARBA" id="ARBA00022490"/>
    </source>
</evidence>
<evidence type="ECO:0000256" key="5">
    <source>
        <dbReference type="ARBA" id="ARBA00022741"/>
    </source>
</evidence>
<dbReference type="InterPro" id="IPR019741">
    <property type="entry name" value="Galactokinase_CS"/>
</dbReference>
<dbReference type="Pfam" id="PF10509">
    <property type="entry name" value="GalKase_gal_bdg"/>
    <property type="match status" value="1"/>
</dbReference>
<dbReference type="Pfam" id="PF08544">
    <property type="entry name" value="GHMP_kinases_C"/>
    <property type="match status" value="1"/>
</dbReference>
<dbReference type="SUPFAM" id="SSF54211">
    <property type="entry name" value="Ribosomal protein S5 domain 2-like"/>
    <property type="match status" value="1"/>
</dbReference>
<accession>A0A6J6AWS3</accession>
<dbReference type="AlphaFoldDB" id="A0A6J6AWS3"/>
<dbReference type="PIRSF" id="PIRSF000530">
    <property type="entry name" value="Galactokinase"/>
    <property type="match status" value="1"/>
</dbReference>
<dbReference type="InterPro" id="IPR014721">
    <property type="entry name" value="Ribsml_uS5_D2-typ_fold_subgr"/>
</dbReference>
<keyword evidence="3" id="KW-0808">Transferase</keyword>
<evidence type="ECO:0000259" key="12">
    <source>
        <dbReference type="Pfam" id="PF10509"/>
    </source>
</evidence>
<name>A0A6J6AWS3_9ZZZZ</name>
<dbReference type="InterPro" id="IPR019539">
    <property type="entry name" value="GalKase_N"/>
</dbReference>
<dbReference type="InterPro" id="IPR006206">
    <property type="entry name" value="Mevalonate/galactokinase"/>
</dbReference>
<keyword evidence="9" id="KW-0119">Carbohydrate metabolism</keyword>
<keyword evidence="8" id="KW-0460">Magnesium</keyword>
<feature type="domain" description="GHMP kinase N-terminal" evidence="10">
    <location>
        <begin position="91"/>
        <end position="174"/>
    </location>
</feature>
<evidence type="ECO:0000256" key="8">
    <source>
        <dbReference type="ARBA" id="ARBA00022842"/>
    </source>
</evidence>
<dbReference type="PANTHER" id="PTHR10457:SF7">
    <property type="entry name" value="GALACTOKINASE-RELATED"/>
    <property type="match status" value="1"/>
</dbReference>
<dbReference type="GO" id="GO:0005829">
    <property type="term" value="C:cytosol"/>
    <property type="evidence" value="ECO:0007669"/>
    <property type="project" value="TreeGrafter"/>
</dbReference>
<keyword evidence="7" id="KW-0067">ATP-binding</keyword>
<dbReference type="FunFam" id="3.30.230.10:FF:000017">
    <property type="entry name" value="Galactokinase"/>
    <property type="match status" value="1"/>
</dbReference>
<dbReference type="PANTHER" id="PTHR10457">
    <property type="entry name" value="MEVALONATE KINASE/GALACTOKINASE"/>
    <property type="match status" value="1"/>
</dbReference>
<dbReference type="GO" id="GO:0004335">
    <property type="term" value="F:galactokinase activity"/>
    <property type="evidence" value="ECO:0007669"/>
    <property type="project" value="InterPro"/>
</dbReference>
<proteinExistence type="inferred from homology"/>
<dbReference type="InterPro" id="IPR006203">
    <property type="entry name" value="GHMP_knse_ATP-bd_CS"/>
</dbReference>
<dbReference type="Gene3D" id="3.30.230.10">
    <property type="match status" value="1"/>
</dbReference>
<keyword evidence="5" id="KW-0547">Nucleotide-binding</keyword>
<dbReference type="InterPro" id="IPR020568">
    <property type="entry name" value="Ribosomal_Su5_D2-typ_SF"/>
</dbReference>
<evidence type="ECO:0000313" key="13">
    <source>
        <dbReference type="EMBL" id="CAB4530964.1"/>
    </source>
</evidence>
<dbReference type="PROSITE" id="PS00627">
    <property type="entry name" value="GHMP_KINASES_ATP"/>
    <property type="match status" value="1"/>
</dbReference>
<organism evidence="13">
    <name type="scientific">freshwater metagenome</name>
    <dbReference type="NCBI Taxonomy" id="449393"/>
    <lineage>
        <taxon>unclassified sequences</taxon>
        <taxon>metagenomes</taxon>
        <taxon>ecological metagenomes</taxon>
    </lineage>
</organism>
<comment type="similarity">
    <text evidence="1">Belongs to the GHMP kinase family. GalK subfamily.</text>
</comment>
<protein>
    <submittedName>
        <fullName evidence="13">Unannotated protein</fullName>
    </submittedName>
</protein>
<dbReference type="PRINTS" id="PR00473">
    <property type="entry name" value="GALCTOKINASE"/>
</dbReference>
<dbReference type="SUPFAM" id="SSF55060">
    <property type="entry name" value="GHMP Kinase, C-terminal domain"/>
    <property type="match status" value="1"/>
</dbReference>
<evidence type="ECO:0000259" key="10">
    <source>
        <dbReference type="Pfam" id="PF00288"/>
    </source>
</evidence>
<evidence type="ECO:0000256" key="9">
    <source>
        <dbReference type="ARBA" id="ARBA00023277"/>
    </source>
</evidence>
<keyword evidence="4" id="KW-0479">Metal-binding</keyword>
<evidence type="ECO:0000259" key="11">
    <source>
        <dbReference type="Pfam" id="PF08544"/>
    </source>
</evidence>
<dbReference type="InterPro" id="IPR036554">
    <property type="entry name" value="GHMP_kinase_C_sf"/>
</dbReference>
<dbReference type="GO" id="GO:0005524">
    <property type="term" value="F:ATP binding"/>
    <property type="evidence" value="ECO:0007669"/>
    <property type="project" value="UniProtKB-KW"/>
</dbReference>
<dbReference type="Pfam" id="PF00288">
    <property type="entry name" value="GHMP_kinases_N"/>
    <property type="match status" value="1"/>
</dbReference>
<evidence type="ECO:0000256" key="1">
    <source>
        <dbReference type="ARBA" id="ARBA00006566"/>
    </source>
</evidence>
<gene>
    <name evidence="13" type="ORF">UFOPK1399_00351</name>
</gene>
<feature type="domain" description="Galactokinase N-terminal" evidence="12">
    <location>
        <begin position="7"/>
        <end position="55"/>
    </location>
</feature>
<dbReference type="InterPro" id="IPR013750">
    <property type="entry name" value="GHMP_kinase_C_dom"/>
</dbReference>
<sequence length="377" mass="39819">MTSILANFEKIFGHSAEVISEAPGRVNLIGEHIDYSEGFVLPFAIADRTHAAIARRSDGKIKIASHQRRGKVFSISVSDVKPGSAGDWEKYVLGVIWSLGVKDGLDILVDGSVPAGAGLSSSAALECSVAVGLNELLRLNKSLEDLARATQKAENDYVGMPCGIMDQSVSLMGKSGAALLLDCRDLSTQSVPFNVAEAGLELLIIDTQAHHALVDGGYAERRASCESAAAKLGVKSMRDLTLEDLESGRDKISDTEFIRAHHAVTEISRVLDSVKALSISDFETLGKLINASHVSLRDDYTVSCQELDVAVQASLNAGALGSRMVGGGFGGSAIALVRAADVEKTESAVLDAFAKNGYKKPRFFTSLPSAGASARLI</sequence>
<evidence type="ECO:0000256" key="4">
    <source>
        <dbReference type="ARBA" id="ARBA00022723"/>
    </source>
</evidence>
<evidence type="ECO:0000256" key="3">
    <source>
        <dbReference type="ARBA" id="ARBA00022679"/>
    </source>
</evidence>
<dbReference type="InterPro" id="IPR000705">
    <property type="entry name" value="Galactokinase"/>
</dbReference>
<keyword evidence="6" id="KW-0418">Kinase</keyword>
<dbReference type="Gene3D" id="3.30.70.890">
    <property type="entry name" value="GHMP kinase, C-terminal domain"/>
    <property type="match status" value="1"/>
</dbReference>
<dbReference type="PROSITE" id="PS00106">
    <property type="entry name" value="GALACTOKINASE"/>
    <property type="match status" value="1"/>
</dbReference>
<dbReference type="InterPro" id="IPR006204">
    <property type="entry name" value="GHMP_kinase_N_dom"/>
</dbReference>
<dbReference type="NCBIfam" id="TIGR00131">
    <property type="entry name" value="gal_kin"/>
    <property type="match status" value="1"/>
</dbReference>
<dbReference type="GO" id="GO:0006012">
    <property type="term" value="P:galactose metabolic process"/>
    <property type="evidence" value="ECO:0007669"/>
    <property type="project" value="InterPro"/>
</dbReference>
<evidence type="ECO:0000256" key="7">
    <source>
        <dbReference type="ARBA" id="ARBA00022840"/>
    </source>
</evidence>
<dbReference type="EMBL" id="CAEZSD010000026">
    <property type="protein sequence ID" value="CAB4530964.1"/>
    <property type="molecule type" value="Genomic_DNA"/>
</dbReference>
<dbReference type="FunFam" id="3.30.70.890:FF:000001">
    <property type="entry name" value="Galactokinase"/>
    <property type="match status" value="1"/>
</dbReference>